<evidence type="ECO:0000256" key="5">
    <source>
        <dbReference type="ARBA" id="ARBA00022989"/>
    </source>
</evidence>
<evidence type="ECO:0000256" key="2">
    <source>
        <dbReference type="ARBA" id="ARBA00006386"/>
    </source>
</evidence>
<keyword evidence="6 7" id="KW-0472">Membrane</keyword>
<keyword evidence="4 7" id="KW-0812">Transmembrane</keyword>
<evidence type="ECO:0000256" key="7">
    <source>
        <dbReference type="SAM" id="Phobius"/>
    </source>
</evidence>
<comment type="caution">
    <text evidence="8">The sequence shown here is derived from an EMBL/GenBank/DDBJ whole genome shotgun (WGS) entry which is preliminary data.</text>
</comment>
<protein>
    <submittedName>
        <fullName evidence="8">YcgR</fullName>
    </submittedName>
</protein>
<evidence type="ECO:0000256" key="6">
    <source>
        <dbReference type="ARBA" id="ARBA00023136"/>
    </source>
</evidence>
<feature type="transmembrane region" description="Helical" evidence="7">
    <location>
        <begin position="12"/>
        <end position="35"/>
    </location>
</feature>
<dbReference type="PANTHER" id="PTHR34184:SF4">
    <property type="entry name" value="UPF0718 PROTEIN YCGR"/>
    <property type="match status" value="1"/>
</dbReference>
<dbReference type="InterPro" id="IPR005524">
    <property type="entry name" value="DUF318"/>
</dbReference>
<name>A0ABN0B3I2_9STRE</name>
<reference evidence="8" key="1">
    <citation type="submission" date="2010-09" db="EMBL/GenBank/DDBJ databases">
        <authorList>
            <person name="Daugherty S.C."/>
            <person name="Kilian M."/>
            <person name="Tettelin H."/>
        </authorList>
    </citation>
    <scope>NUCLEOTIDE SEQUENCE [LARGE SCALE GENOMIC DNA]</scope>
    <source>
        <strain evidence="8">SK1302</strain>
    </source>
</reference>
<accession>A0ABN0B3I2</accession>
<dbReference type="Pfam" id="PF03773">
    <property type="entry name" value="ArsP_1"/>
    <property type="match status" value="1"/>
</dbReference>
<evidence type="ECO:0000313" key="8">
    <source>
        <dbReference type="EMBL" id="EFO53708.1"/>
    </source>
</evidence>
<keyword evidence="5 7" id="KW-1133">Transmembrane helix</keyword>
<dbReference type="PANTHER" id="PTHR34184">
    <property type="entry name" value="UPF0718 PROTEIN YCGR"/>
    <property type="match status" value="1"/>
</dbReference>
<evidence type="ECO:0000256" key="3">
    <source>
        <dbReference type="ARBA" id="ARBA00022475"/>
    </source>
</evidence>
<comment type="subcellular location">
    <subcellularLocation>
        <location evidence="1">Cell membrane</location>
        <topology evidence="1">Multi-pass membrane protein</topology>
    </subcellularLocation>
</comment>
<sequence>MTIFQSLPSSILQAGAIFLSIIIEALPFVLIGSIISGAIEVYVTPEKVYRFLPKIAWGESFFGTFIGFLFPSCE</sequence>
<proteinExistence type="inferred from homology"/>
<organism evidence="8">
    <name type="scientific">Streptococcus infantis SK1302</name>
    <dbReference type="NCBI Taxonomy" id="871237"/>
    <lineage>
        <taxon>Bacteria</taxon>
        <taxon>Bacillati</taxon>
        <taxon>Bacillota</taxon>
        <taxon>Bacilli</taxon>
        <taxon>Lactobacillales</taxon>
        <taxon>Streptococcaceae</taxon>
        <taxon>Streptococcus</taxon>
    </lineage>
</organism>
<gene>
    <name evidence="8" type="ORF">SIN_1603</name>
</gene>
<evidence type="ECO:0000256" key="1">
    <source>
        <dbReference type="ARBA" id="ARBA00004651"/>
    </source>
</evidence>
<keyword evidence="3" id="KW-1003">Cell membrane</keyword>
<dbReference type="InterPro" id="IPR052923">
    <property type="entry name" value="UPF0718"/>
</dbReference>
<dbReference type="EMBL" id="AEDY01000099">
    <property type="protein sequence ID" value="EFO53708.1"/>
    <property type="molecule type" value="Genomic_DNA"/>
</dbReference>
<comment type="similarity">
    <text evidence="2">Belongs to the UPF0718 family.</text>
</comment>
<evidence type="ECO:0000256" key="4">
    <source>
        <dbReference type="ARBA" id="ARBA00022692"/>
    </source>
</evidence>